<sequence length="209" mass="22993">MQSRTCPGTPQQGHGIAAESFLSPARLRHLKGNLAALPGLYQETLHHISPVSRQMHQTRVSGSRNTDQLSMSALDARQNILAILESWADLVVDKHGGEILTRSVPHLTYFLMRNLGWLTAQPQAADFADEIDGLRLELLRTIDPEPAEPDLLTWDCVVAGCGGKITTPTQHVGNSDGKSVRCSSGHTWEIHEWITLRPLMARQGKAARP</sequence>
<dbReference type="KEGG" id="arev:RVR_4137"/>
<organism evidence="1 2">
    <name type="scientific">Actinacidiphila reveromycinica</name>
    <dbReference type="NCBI Taxonomy" id="659352"/>
    <lineage>
        <taxon>Bacteria</taxon>
        <taxon>Bacillati</taxon>
        <taxon>Actinomycetota</taxon>
        <taxon>Actinomycetes</taxon>
        <taxon>Kitasatosporales</taxon>
        <taxon>Streptomycetaceae</taxon>
        <taxon>Actinacidiphila</taxon>
    </lineage>
</organism>
<reference evidence="1 2" key="3">
    <citation type="journal article" date="2011" name="Nat. Chem. Biol.">
        <title>Reveromycin A biosynthesis uses RevG and RevJ for stereospecific spiroacetal formation.</title>
        <authorList>
            <person name="Takahashi S."/>
            <person name="Toyoda A."/>
            <person name="Sekiyama Y."/>
            <person name="Takagi H."/>
            <person name="Nogawa T."/>
            <person name="Uramoto M."/>
            <person name="Suzuki R."/>
            <person name="Koshino H."/>
            <person name="Kumano T."/>
            <person name="Panthee S."/>
            <person name="Dairi T."/>
            <person name="Ishikawa J."/>
            <person name="Ikeda H."/>
            <person name="Sakaki Y."/>
            <person name="Osada H."/>
        </authorList>
    </citation>
    <scope>NUCLEOTIDE SEQUENCE [LARGE SCALE GENOMIC DNA]</scope>
    <source>
        <strain evidence="1 2">SN-593</strain>
    </source>
</reference>
<keyword evidence="2" id="KW-1185">Reference proteome</keyword>
<gene>
    <name evidence="1" type="primary">fur18</name>
    <name evidence="1" type="ORF">RVR_4137</name>
</gene>
<reference evidence="1 2" key="2">
    <citation type="journal article" date="2011" name="J. Antibiot.">
        <title>Furaquinocins I and J: novel polyketide isoprenoid hybrid compounds from Streptomyces reveromyceticus SN-593.</title>
        <authorList>
            <person name="Panthee S."/>
            <person name="Takahashi S."/>
            <person name="Takagi H."/>
            <person name="Nogawa T."/>
            <person name="Oowada E."/>
            <person name="Uramoto M."/>
            <person name="Osada H."/>
        </authorList>
    </citation>
    <scope>NUCLEOTIDE SEQUENCE [LARGE SCALE GENOMIC DNA]</scope>
    <source>
        <strain evidence="1 2">SN-593</strain>
    </source>
</reference>
<dbReference type="EMBL" id="AP018365">
    <property type="protein sequence ID" value="BBA98086.1"/>
    <property type="molecule type" value="Genomic_DNA"/>
</dbReference>
<proteinExistence type="predicted"/>
<dbReference type="RefSeq" id="WP_237404746.1">
    <property type="nucleotide sequence ID" value="NZ_AP018365.1"/>
</dbReference>
<evidence type="ECO:0000313" key="2">
    <source>
        <dbReference type="Proteomes" id="UP000595703"/>
    </source>
</evidence>
<reference evidence="1 2" key="4">
    <citation type="journal article" date="2020" name="Sci. Rep.">
        <title>beta-carboline chemical signals induce reveromycin production through a LuxR family regulator in Streptomyces sp. SN-593.</title>
        <authorList>
            <person name="Panthee S."/>
            <person name="Kito N."/>
            <person name="Hayashi T."/>
            <person name="Shimizu T."/>
            <person name="Ishikawa J."/>
            <person name="Hamamoto H."/>
            <person name="Osada H."/>
            <person name="Takahashi S."/>
        </authorList>
    </citation>
    <scope>NUCLEOTIDE SEQUENCE [LARGE SCALE GENOMIC DNA]</scope>
    <source>
        <strain evidence="1 2">SN-593</strain>
    </source>
</reference>
<evidence type="ECO:0000313" key="1">
    <source>
        <dbReference type="EMBL" id="BBA98086.1"/>
    </source>
</evidence>
<name>A0A7U3UT08_9ACTN</name>
<dbReference type="Proteomes" id="UP000595703">
    <property type="component" value="Chromosome"/>
</dbReference>
<reference evidence="1 2" key="1">
    <citation type="journal article" date="2010" name="J. Bacteriol.">
        <title>Biochemical characterization of a novel indole prenyltransferase from Streptomyces sp. SN-593.</title>
        <authorList>
            <person name="Takahashi S."/>
            <person name="Takagi H."/>
            <person name="Toyoda A."/>
            <person name="Uramoto M."/>
            <person name="Nogawa T."/>
            <person name="Ueki M."/>
            <person name="Sakaki Y."/>
            <person name="Osada H."/>
        </authorList>
    </citation>
    <scope>NUCLEOTIDE SEQUENCE [LARGE SCALE GENOMIC DNA]</scope>
    <source>
        <strain evidence="1 2">SN-593</strain>
    </source>
</reference>
<accession>A0A7U3UT08</accession>
<dbReference type="AlphaFoldDB" id="A0A7U3UT08"/>
<protein>
    <submittedName>
        <fullName evidence="1">Putative ovmZ homologue</fullName>
    </submittedName>
</protein>